<dbReference type="GeneID" id="9686224"/>
<dbReference type="AlphaFoldDB" id="C1MY01"/>
<sequence>MVSIGDGEKLTKFLDLNPNVPKDIAFVDDSDTFDVYEAANFGVFTDTKLAKGTKVDIKAPDFSAKQWWGYFTNVAKLAPVKKGEKLTGVPEGVLRLGGTFVIDGEDVVYAHRENLPGMSPKIEDVATAGKLW</sequence>
<evidence type="ECO:0000313" key="2">
    <source>
        <dbReference type="Proteomes" id="UP000001876"/>
    </source>
</evidence>
<reference evidence="1 2" key="1">
    <citation type="journal article" date="2009" name="Science">
        <title>Green evolution and dynamic adaptations revealed by genomes of the marine picoeukaryotes Micromonas.</title>
        <authorList>
            <person name="Worden A.Z."/>
            <person name="Lee J.H."/>
            <person name="Mock T."/>
            <person name="Rouze P."/>
            <person name="Simmons M.P."/>
            <person name="Aerts A.L."/>
            <person name="Allen A.E."/>
            <person name="Cuvelier M.L."/>
            <person name="Derelle E."/>
            <person name="Everett M.V."/>
            <person name="Foulon E."/>
            <person name="Grimwood J."/>
            <person name="Gundlach H."/>
            <person name="Henrissat B."/>
            <person name="Napoli C."/>
            <person name="McDonald S.M."/>
            <person name="Parker M.S."/>
            <person name="Rombauts S."/>
            <person name="Salamov A."/>
            <person name="Von Dassow P."/>
            <person name="Badger J.H."/>
            <person name="Coutinho P.M."/>
            <person name="Demir E."/>
            <person name="Dubchak I."/>
            <person name="Gentemann C."/>
            <person name="Eikrem W."/>
            <person name="Gready J.E."/>
            <person name="John U."/>
            <person name="Lanier W."/>
            <person name="Lindquist E.A."/>
            <person name="Lucas S."/>
            <person name="Mayer K.F."/>
            <person name="Moreau H."/>
            <person name="Not F."/>
            <person name="Otillar R."/>
            <person name="Panaud O."/>
            <person name="Pangilinan J."/>
            <person name="Paulsen I."/>
            <person name="Piegu B."/>
            <person name="Poliakov A."/>
            <person name="Robbens S."/>
            <person name="Schmutz J."/>
            <person name="Toulza E."/>
            <person name="Wyss T."/>
            <person name="Zelensky A."/>
            <person name="Zhou K."/>
            <person name="Armbrust E.V."/>
            <person name="Bhattacharya D."/>
            <person name="Goodenough U.W."/>
            <person name="Van de Peer Y."/>
            <person name="Grigoriev I.V."/>
        </authorList>
    </citation>
    <scope>NUCLEOTIDE SEQUENCE [LARGE SCALE GENOMIC DNA]</scope>
    <source>
        <strain evidence="1 2">CCMP1545</strain>
    </source>
</reference>
<dbReference type="RefSeq" id="XP_003060480.1">
    <property type="nucleotide sequence ID" value="XM_003060434.1"/>
</dbReference>
<dbReference type="OMA" id="DVEYAWA"/>
<gene>
    <name evidence="1" type="ORF">MICPUCDRAFT_60349</name>
</gene>
<dbReference type="Pfam" id="PF13911">
    <property type="entry name" value="AhpC-TSA_2"/>
    <property type="match status" value="1"/>
</dbReference>
<protein>
    <submittedName>
        <fullName evidence="1">Predicted protein</fullName>
    </submittedName>
</protein>
<keyword evidence="2" id="KW-1185">Reference proteome</keyword>
<organism evidence="2">
    <name type="scientific">Micromonas pusilla (strain CCMP1545)</name>
    <name type="common">Picoplanktonic green alga</name>
    <dbReference type="NCBI Taxonomy" id="564608"/>
    <lineage>
        <taxon>Eukaryota</taxon>
        <taxon>Viridiplantae</taxon>
        <taxon>Chlorophyta</taxon>
        <taxon>Mamiellophyceae</taxon>
        <taxon>Mamiellales</taxon>
        <taxon>Mamiellaceae</taxon>
        <taxon>Micromonas</taxon>
    </lineage>
</organism>
<evidence type="ECO:0000313" key="1">
    <source>
        <dbReference type="EMBL" id="EEH55249.1"/>
    </source>
</evidence>
<dbReference type="eggNOG" id="ENOG502S4RP">
    <property type="taxonomic scope" value="Eukaryota"/>
</dbReference>
<dbReference type="Proteomes" id="UP000001876">
    <property type="component" value="Unassembled WGS sequence"/>
</dbReference>
<dbReference type="KEGG" id="mpp:MICPUCDRAFT_60349"/>
<dbReference type="OrthoDB" id="497519at2759"/>
<dbReference type="InterPro" id="IPR032801">
    <property type="entry name" value="PXL2A/B/C"/>
</dbReference>
<dbReference type="EMBL" id="GG663742">
    <property type="protein sequence ID" value="EEH55249.1"/>
    <property type="molecule type" value="Genomic_DNA"/>
</dbReference>
<proteinExistence type="predicted"/>
<name>C1MY01_MICPC</name>
<accession>C1MY01</accession>